<dbReference type="Pfam" id="PF01261">
    <property type="entry name" value="AP_endonuc_2"/>
    <property type="match status" value="1"/>
</dbReference>
<keyword evidence="3" id="KW-1185">Reference proteome</keyword>
<dbReference type="AlphaFoldDB" id="A0A0B1ZKD5"/>
<dbReference type="STRING" id="1348853.LK12_17900"/>
<organism evidence="2 3">
    <name type="scientific">Novosphingobium malaysiense</name>
    <dbReference type="NCBI Taxonomy" id="1348853"/>
    <lineage>
        <taxon>Bacteria</taxon>
        <taxon>Pseudomonadati</taxon>
        <taxon>Pseudomonadota</taxon>
        <taxon>Alphaproteobacteria</taxon>
        <taxon>Sphingomonadales</taxon>
        <taxon>Sphingomonadaceae</taxon>
        <taxon>Novosphingobium</taxon>
    </lineage>
</organism>
<dbReference type="Proteomes" id="UP000031057">
    <property type="component" value="Unassembled WGS sequence"/>
</dbReference>
<accession>A0A0B1ZKD5</accession>
<feature type="domain" description="Xylose isomerase-like TIM barrel" evidence="1">
    <location>
        <begin position="59"/>
        <end position="245"/>
    </location>
</feature>
<proteinExistence type="predicted"/>
<dbReference type="OrthoDB" id="7507692at2"/>
<evidence type="ECO:0000313" key="3">
    <source>
        <dbReference type="Proteomes" id="UP000031057"/>
    </source>
</evidence>
<dbReference type="SUPFAM" id="SSF51658">
    <property type="entry name" value="Xylose isomerase-like"/>
    <property type="match status" value="1"/>
</dbReference>
<dbReference type="InterPro" id="IPR050312">
    <property type="entry name" value="IolE/XylAMocC-like"/>
</dbReference>
<protein>
    <recommendedName>
        <fullName evidence="1">Xylose isomerase-like TIM barrel domain-containing protein</fullName>
    </recommendedName>
</protein>
<comment type="caution">
    <text evidence="2">The sequence shown here is derived from an EMBL/GenBank/DDBJ whole genome shotgun (WGS) entry which is preliminary data.</text>
</comment>
<evidence type="ECO:0000313" key="2">
    <source>
        <dbReference type="EMBL" id="KHK89799.1"/>
    </source>
</evidence>
<dbReference type="Gene3D" id="3.20.20.150">
    <property type="entry name" value="Divalent-metal-dependent TIM barrel enzymes"/>
    <property type="match status" value="1"/>
</dbReference>
<sequence>MSPRPRLSLDHLTVLDASPLEAIDLAVGEGIGHVSVIPALPGLPALRVPDILDDRDLHRCIAKACRDAGVTVHTLEGFVLTPETGLSEFDRLFAMAEAIDARSGVVVVSDPERTRAADLLGALCIRAARQGMRLNIEYVPVTCAPTMDDALALIDGAGAPENAGLVIDILHHVRSGGTMADIRQIDPARIGAAQICDGALAFDEQLYLETEMLFERLLPGEGEFPLREFLASLPGDVVVGIEAPMASRKVAGVSARERAAMAVAAARDVAGAIGPA</sequence>
<reference evidence="2 3" key="1">
    <citation type="submission" date="2014-10" db="EMBL/GenBank/DDBJ databases">
        <title>Genome sequence of Novosphingobium malaysiense MUSC 273(T).</title>
        <authorList>
            <person name="Lee L.-H."/>
        </authorList>
    </citation>
    <scope>NUCLEOTIDE SEQUENCE [LARGE SCALE GENOMIC DNA]</scope>
    <source>
        <strain evidence="2 3">MUSC 273</strain>
    </source>
</reference>
<dbReference type="EMBL" id="JTDI01000006">
    <property type="protein sequence ID" value="KHK89799.1"/>
    <property type="molecule type" value="Genomic_DNA"/>
</dbReference>
<gene>
    <name evidence="2" type="ORF">LK12_17900</name>
</gene>
<evidence type="ECO:0000259" key="1">
    <source>
        <dbReference type="Pfam" id="PF01261"/>
    </source>
</evidence>
<dbReference type="PANTHER" id="PTHR12110">
    <property type="entry name" value="HYDROXYPYRUVATE ISOMERASE"/>
    <property type="match status" value="1"/>
</dbReference>
<dbReference type="PANTHER" id="PTHR12110:SF48">
    <property type="entry name" value="BLL3656 PROTEIN"/>
    <property type="match status" value="1"/>
</dbReference>
<dbReference type="InterPro" id="IPR036237">
    <property type="entry name" value="Xyl_isomerase-like_sf"/>
</dbReference>
<dbReference type="RefSeq" id="WP_039287127.1">
    <property type="nucleotide sequence ID" value="NZ_JTDI01000006.1"/>
</dbReference>
<name>A0A0B1ZKD5_9SPHN</name>
<dbReference type="InterPro" id="IPR013022">
    <property type="entry name" value="Xyl_isomerase-like_TIM-brl"/>
</dbReference>